<dbReference type="SUPFAM" id="SSF143800">
    <property type="entry name" value="L28p-like"/>
    <property type="match status" value="1"/>
</dbReference>
<dbReference type="AlphaFoldDB" id="A0A1G2CPJ9"/>
<name>A0A1G2CPJ9_9BACT</name>
<keyword evidence="2" id="KW-0687">Ribonucleoprotein</keyword>
<dbReference type="GO" id="GO:0005840">
    <property type="term" value="C:ribosome"/>
    <property type="evidence" value="ECO:0007669"/>
    <property type="project" value="UniProtKB-KW"/>
</dbReference>
<evidence type="ECO:0000313" key="4">
    <source>
        <dbReference type="Proteomes" id="UP000178599"/>
    </source>
</evidence>
<evidence type="ECO:0000256" key="1">
    <source>
        <dbReference type="ARBA" id="ARBA00022980"/>
    </source>
</evidence>
<gene>
    <name evidence="3" type="ORF">A2390_03050</name>
</gene>
<sequence length="60" mass="6704">MRQCSICGKGSMIAGKRKKLRGNYNPVSQCRKYPNLQKTKIGGKRVIACVKCMKTATKNK</sequence>
<accession>A0A1G2CPJ9</accession>
<dbReference type="InterPro" id="IPR034704">
    <property type="entry name" value="Ribosomal_bL28/bL31-like_sf"/>
</dbReference>
<dbReference type="EMBL" id="MHLE01000005">
    <property type="protein sequence ID" value="OGZ03336.1"/>
    <property type="molecule type" value="Genomic_DNA"/>
</dbReference>
<proteinExistence type="predicted"/>
<comment type="caution">
    <text evidence="3">The sequence shown here is derived from an EMBL/GenBank/DDBJ whole genome shotgun (WGS) entry which is preliminary data.</text>
</comment>
<dbReference type="GO" id="GO:1990904">
    <property type="term" value="C:ribonucleoprotein complex"/>
    <property type="evidence" value="ECO:0007669"/>
    <property type="project" value="UniProtKB-KW"/>
</dbReference>
<organism evidence="3 4">
    <name type="scientific">Candidatus Liptonbacteria bacterium RIFOXYB1_FULL_36_10</name>
    <dbReference type="NCBI Taxonomy" id="1798654"/>
    <lineage>
        <taxon>Bacteria</taxon>
        <taxon>Candidatus Liptoniibacteriota</taxon>
    </lineage>
</organism>
<evidence type="ECO:0008006" key="5">
    <source>
        <dbReference type="Google" id="ProtNLM"/>
    </source>
</evidence>
<dbReference type="Proteomes" id="UP000178599">
    <property type="component" value="Unassembled WGS sequence"/>
</dbReference>
<evidence type="ECO:0000256" key="2">
    <source>
        <dbReference type="ARBA" id="ARBA00023274"/>
    </source>
</evidence>
<protein>
    <recommendedName>
        <fullName evidence="5">50S ribosomal protein L28</fullName>
    </recommendedName>
</protein>
<reference evidence="3 4" key="1">
    <citation type="journal article" date="2016" name="Nat. Commun.">
        <title>Thousands of microbial genomes shed light on interconnected biogeochemical processes in an aquifer system.</title>
        <authorList>
            <person name="Anantharaman K."/>
            <person name="Brown C.T."/>
            <person name="Hug L.A."/>
            <person name="Sharon I."/>
            <person name="Castelle C.J."/>
            <person name="Probst A.J."/>
            <person name="Thomas B.C."/>
            <person name="Singh A."/>
            <person name="Wilkins M.J."/>
            <person name="Karaoz U."/>
            <person name="Brodie E.L."/>
            <person name="Williams K.H."/>
            <person name="Hubbard S.S."/>
            <person name="Banfield J.F."/>
        </authorList>
    </citation>
    <scope>NUCLEOTIDE SEQUENCE [LARGE SCALE GENOMIC DNA]</scope>
</reference>
<keyword evidence="1" id="KW-0689">Ribosomal protein</keyword>
<evidence type="ECO:0000313" key="3">
    <source>
        <dbReference type="EMBL" id="OGZ03336.1"/>
    </source>
</evidence>